<dbReference type="GO" id="GO:0006099">
    <property type="term" value="P:tricarboxylic acid cycle"/>
    <property type="evidence" value="ECO:0007669"/>
    <property type="project" value="TreeGrafter"/>
</dbReference>
<protein>
    <submittedName>
        <fullName evidence="4">3-isopropylmalate dehydrogenase</fullName>
        <ecNumber evidence="4">1.1.1.85</ecNumber>
    </submittedName>
</protein>
<gene>
    <name evidence="4" type="primary">leuB</name>
    <name evidence="4" type="ORF">NARC_110045</name>
</gene>
<dbReference type="PROSITE" id="PS00470">
    <property type="entry name" value="IDH_IMDH"/>
    <property type="match status" value="1"/>
</dbReference>
<keyword evidence="2 4" id="KW-0560">Oxidoreductase</keyword>
<evidence type="ECO:0000256" key="1">
    <source>
        <dbReference type="ARBA" id="ARBA00007769"/>
    </source>
</evidence>
<accession>A0A557STA4</accession>
<comment type="similarity">
    <text evidence="1">Belongs to the isocitrate and isopropylmalate dehydrogenases family.</text>
</comment>
<dbReference type="EMBL" id="VOAH01000011">
    <property type="protein sequence ID" value="TVP39833.1"/>
    <property type="molecule type" value="Genomic_DNA"/>
</dbReference>
<evidence type="ECO:0000256" key="2">
    <source>
        <dbReference type="ARBA" id="ARBA00023002"/>
    </source>
</evidence>
<proteinExistence type="inferred from homology"/>
<dbReference type="PANTHER" id="PTHR11835">
    <property type="entry name" value="DECARBOXYLATING DEHYDROGENASES-ISOCITRATE, ISOPROPYLMALATE, TARTRATE"/>
    <property type="match status" value="1"/>
</dbReference>
<dbReference type="SUPFAM" id="SSF53659">
    <property type="entry name" value="Isocitrate/Isopropylmalate dehydrogenase-like"/>
    <property type="match status" value="1"/>
</dbReference>
<dbReference type="EC" id="1.1.1.85" evidence="4"/>
<dbReference type="PANTHER" id="PTHR11835:SF34">
    <property type="entry name" value="ISOCITRATE DEHYDROGENASE [NAD] SUBUNIT ALPHA, MITOCHONDRIAL"/>
    <property type="match status" value="1"/>
</dbReference>
<sequence length="346" mass="38822">MTTYNISLLEGDGIGPELSECVYDVLECIHDKSTSLKFNISRVEAGDNAKLKYNKPLPDETFERIKNSQACLKSPVGESAADVVLVLRRYFDLYANIRPSKNYPNISSISKDVDLITVRENTEDLYLGWEFYADDDTVISLRKISRAASRRIAEHAFEIANSRKGKKVTIVHKSNVLRMSDRLFIDTSKEVAKRYPDIEFEEMYVDACAMELIRNPNRFDTILTTNLFGDIISDEAAQITGSIGLAPAANIGKDFGMFEPVHGAAFDIAGKNVANPTSFILALKMMFDWLGEKYRDSNLTSQSIKIEKAVDDLFSKNIKTIDIGGKLSTKEFNNKFISLLTDLGYD</sequence>
<dbReference type="AlphaFoldDB" id="A0A557STA4"/>
<keyword evidence="5" id="KW-1185">Reference proteome</keyword>
<evidence type="ECO:0000259" key="3">
    <source>
        <dbReference type="SMART" id="SM01329"/>
    </source>
</evidence>
<organism evidence="4 5">
    <name type="scientific">Candidatus Nitrosocosmicus arcticus</name>
    <dbReference type="NCBI Taxonomy" id="2035267"/>
    <lineage>
        <taxon>Archaea</taxon>
        <taxon>Nitrososphaerota</taxon>
        <taxon>Nitrososphaeria</taxon>
        <taxon>Nitrososphaerales</taxon>
        <taxon>Nitrososphaeraceae</taxon>
        <taxon>Candidatus Nitrosocosmicus</taxon>
    </lineage>
</organism>
<comment type="caution">
    <text evidence="4">The sequence shown here is derived from an EMBL/GenBank/DDBJ whole genome shotgun (WGS) entry which is preliminary data.</text>
</comment>
<dbReference type="GO" id="GO:0003862">
    <property type="term" value="F:3-isopropylmalate dehydrogenase activity"/>
    <property type="evidence" value="ECO:0007669"/>
    <property type="project" value="UniProtKB-EC"/>
</dbReference>
<dbReference type="GO" id="GO:0004449">
    <property type="term" value="F:isocitrate dehydrogenase (NAD+) activity"/>
    <property type="evidence" value="ECO:0007669"/>
    <property type="project" value="TreeGrafter"/>
</dbReference>
<dbReference type="GO" id="GO:0051287">
    <property type="term" value="F:NAD binding"/>
    <property type="evidence" value="ECO:0007669"/>
    <property type="project" value="InterPro"/>
</dbReference>
<dbReference type="InterPro" id="IPR019818">
    <property type="entry name" value="IsoCit/isopropylmalate_DH_CS"/>
</dbReference>
<dbReference type="Pfam" id="PF00180">
    <property type="entry name" value="Iso_dh"/>
    <property type="match status" value="1"/>
</dbReference>
<dbReference type="RefSeq" id="WP_144732636.1">
    <property type="nucleotide sequence ID" value="NZ_ML675587.1"/>
</dbReference>
<dbReference type="GO" id="GO:0000287">
    <property type="term" value="F:magnesium ion binding"/>
    <property type="evidence" value="ECO:0007669"/>
    <property type="project" value="InterPro"/>
</dbReference>
<dbReference type="Proteomes" id="UP000315289">
    <property type="component" value="Unassembled WGS sequence"/>
</dbReference>
<feature type="domain" description="Isopropylmalate dehydrogenase-like" evidence="3">
    <location>
        <begin position="5"/>
        <end position="336"/>
    </location>
</feature>
<dbReference type="InterPro" id="IPR024084">
    <property type="entry name" value="IsoPropMal-DH-like_dom"/>
</dbReference>
<dbReference type="GO" id="GO:0006102">
    <property type="term" value="P:isocitrate metabolic process"/>
    <property type="evidence" value="ECO:0007669"/>
    <property type="project" value="TreeGrafter"/>
</dbReference>
<dbReference type="Gene3D" id="3.40.718.10">
    <property type="entry name" value="Isopropylmalate Dehydrogenase"/>
    <property type="match status" value="1"/>
</dbReference>
<dbReference type="SMART" id="SM01329">
    <property type="entry name" value="Iso_dh"/>
    <property type="match status" value="1"/>
</dbReference>
<dbReference type="OrthoDB" id="6813at2157"/>
<name>A0A557STA4_9ARCH</name>
<evidence type="ECO:0000313" key="5">
    <source>
        <dbReference type="Proteomes" id="UP000315289"/>
    </source>
</evidence>
<reference evidence="4 5" key="1">
    <citation type="journal article" date="2019" name="Front. Microbiol.">
        <title>Ammonia Oxidation by the Arctic Terrestrial Thaumarchaeote Candidatus Nitrosocosmicus arcticus Is Stimulated by Increasing Temperatures.</title>
        <authorList>
            <person name="Alves R.J.E."/>
            <person name="Kerou M."/>
            <person name="Zappe A."/>
            <person name="Bittner R."/>
            <person name="Abby S.S."/>
            <person name="Schmidt H.A."/>
            <person name="Pfeifer K."/>
            <person name="Schleper C."/>
        </authorList>
    </citation>
    <scope>NUCLEOTIDE SEQUENCE [LARGE SCALE GENOMIC DNA]</scope>
    <source>
        <strain evidence="4 5">Kfb</strain>
    </source>
</reference>
<evidence type="ECO:0000313" key="4">
    <source>
        <dbReference type="EMBL" id="TVP39833.1"/>
    </source>
</evidence>